<evidence type="ECO:0000256" key="4">
    <source>
        <dbReference type="ARBA" id="ARBA00022989"/>
    </source>
</evidence>
<keyword evidence="5 6" id="KW-0472">Membrane</keyword>
<proteinExistence type="predicted"/>
<dbReference type="AlphaFoldDB" id="A0AAU9UFH9"/>
<dbReference type="GO" id="GO:0050909">
    <property type="term" value="P:sensory perception of taste"/>
    <property type="evidence" value="ECO:0007669"/>
    <property type="project" value="InterPro"/>
</dbReference>
<dbReference type="GO" id="GO:0005886">
    <property type="term" value="C:plasma membrane"/>
    <property type="evidence" value="ECO:0007669"/>
    <property type="project" value="UniProtKB-SubCell"/>
</dbReference>
<dbReference type="EMBL" id="CAKOGL010000015">
    <property type="protein sequence ID" value="CAH2095555.1"/>
    <property type="molecule type" value="Genomic_DNA"/>
</dbReference>
<keyword evidence="4 6" id="KW-1133">Transmembrane helix</keyword>
<keyword evidence="3 6" id="KW-0812">Transmembrane</keyword>
<keyword evidence="2" id="KW-1003">Cell membrane</keyword>
<protein>
    <recommendedName>
        <fullName evidence="9">Gustatory receptor</fullName>
    </recommendedName>
</protein>
<keyword evidence="8" id="KW-1185">Reference proteome</keyword>
<organism evidence="7 8">
    <name type="scientific">Euphydryas editha</name>
    <name type="common">Edith's checkerspot</name>
    <dbReference type="NCBI Taxonomy" id="104508"/>
    <lineage>
        <taxon>Eukaryota</taxon>
        <taxon>Metazoa</taxon>
        <taxon>Ecdysozoa</taxon>
        <taxon>Arthropoda</taxon>
        <taxon>Hexapoda</taxon>
        <taxon>Insecta</taxon>
        <taxon>Pterygota</taxon>
        <taxon>Neoptera</taxon>
        <taxon>Endopterygota</taxon>
        <taxon>Lepidoptera</taxon>
        <taxon>Glossata</taxon>
        <taxon>Ditrysia</taxon>
        <taxon>Papilionoidea</taxon>
        <taxon>Nymphalidae</taxon>
        <taxon>Nymphalinae</taxon>
        <taxon>Euphydryas</taxon>
    </lineage>
</organism>
<sequence>MTLFANIPSTIILSYTIVKDLKTMGFNNLFDYTWSCIAAFTFLLTLFAPALAAETLSTEVEKIKIALQDLLIQETDEIRIQDIKRFISYIEARPFKFYVLRIIPLDASFVVMSLNFSITYLIVILQLTHIY</sequence>
<evidence type="ECO:0000313" key="8">
    <source>
        <dbReference type="Proteomes" id="UP001153954"/>
    </source>
</evidence>
<evidence type="ECO:0000256" key="5">
    <source>
        <dbReference type="ARBA" id="ARBA00023136"/>
    </source>
</evidence>
<feature type="transmembrane region" description="Helical" evidence="6">
    <location>
        <begin position="32"/>
        <end position="53"/>
    </location>
</feature>
<feature type="transmembrane region" description="Helical" evidence="6">
    <location>
        <begin position="103"/>
        <end position="125"/>
    </location>
</feature>
<gene>
    <name evidence="7" type="ORF">EEDITHA_LOCUS10993</name>
</gene>
<evidence type="ECO:0008006" key="9">
    <source>
        <dbReference type="Google" id="ProtNLM"/>
    </source>
</evidence>
<comment type="subcellular location">
    <subcellularLocation>
        <location evidence="1">Cell membrane</location>
        <topology evidence="1">Multi-pass membrane protein</topology>
    </subcellularLocation>
</comment>
<dbReference type="InterPro" id="IPR013604">
    <property type="entry name" value="7TM_chemorcpt"/>
</dbReference>
<reference evidence="7" key="1">
    <citation type="submission" date="2022-03" db="EMBL/GenBank/DDBJ databases">
        <authorList>
            <person name="Tunstrom K."/>
        </authorList>
    </citation>
    <scope>NUCLEOTIDE SEQUENCE</scope>
</reference>
<name>A0AAU9UFH9_EUPED</name>
<evidence type="ECO:0000256" key="2">
    <source>
        <dbReference type="ARBA" id="ARBA00022475"/>
    </source>
</evidence>
<comment type="caution">
    <text evidence="7">The sequence shown here is derived from an EMBL/GenBank/DDBJ whole genome shotgun (WGS) entry which is preliminary data.</text>
</comment>
<evidence type="ECO:0000256" key="3">
    <source>
        <dbReference type="ARBA" id="ARBA00022692"/>
    </source>
</evidence>
<dbReference type="Pfam" id="PF08395">
    <property type="entry name" value="7tm_7"/>
    <property type="match status" value="1"/>
</dbReference>
<accession>A0AAU9UFH9</accession>
<evidence type="ECO:0000313" key="7">
    <source>
        <dbReference type="EMBL" id="CAH2095555.1"/>
    </source>
</evidence>
<evidence type="ECO:0000256" key="1">
    <source>
        <dbReference type="ARBA" id="ARBA00004651"/>
    </source>
</evidence>
<evidence type="ECO:0000256" key="6">
    <source>
        <dbReference type="SAM" id="Phobius"/>
    </source>
</evidence>
<dbReference type="Proteomes" id="UP001153954">
    <property type="component" value="Unassembled WGS sequence"/>
</dbReference>